<gene>
    <name evidence="2" type="ORF">PNOK_0632600</name>
</gene>
<feature type="compositionally biased region" description="Polar residues" evidence="1">
    <location>
        <begin position="1"/>
        <end position="16"/>
    </location>
</feature>
<proteinExistence type="predicted"/>
<feature type="compositionally biased region" description="Low complexity" evidence="1">
    <location>
        <begin position="84"/>
        <end position="98"/>
    </location>
</feature>
<feature type="region of interest" description="Disordered" evidence="1">
    <location>
        <begin position="1"/>
        <end position="98"/>
    </location>
</feature>
<reference evidence="2 3" key="1">
    <citation type="journal article" date="2017" name="Mol. Ecol.">
        <title>Comparative and population genomic landscape of Phellinus noxius: A hypervariable fungus causing root rot in trees.</title>
        <authorList>
            <person name="Chung C.L."/>
            <person name="Lee T.J."/>
            <person name="Akiba M."/>
            <person name="Lee H.H."/>
            <person name="Kuo T.H."/>
            <person name="Liu D."/>
            <person name="Ke H.M."/>
            <person name="Yokoi T."/>
            <person name="Roa M.B."/>
            <person name="Lu M.J."/>
            <person name="Chang Y.Y."/>
            <person name="Ann P.J."/>
            <person name="Tsai J.N."/>
            <person name="Chen C.Y."/>
            <person name="Tzean S.S."/>
            <person name="Ota Y."/>
            <person name="Hattori T."/>
            <person name="Sahashi N."/>
            <person name="Liou R.F."/>
            <person name="Kikuchi T."/>
            <person name="Tsai I.J."/>
        </authorList>
    </citation>
    <scope>NUCLEOTIDE SEQUENCE [LARGE SCALE GENOMIC DNA]</scope>
    <source>
        <strain evidence="2 3">FFPRI411160</strain>
    </source>
</reference>
<protein>
    <submittedName>
        <fullName evidence="2">Uncharacterized protein</fullName>
    </submittedName>
</protein>
<evidence type="ECO:0000313" key="3">
    <source>
        <dbReference type="Proteomes" id="UP000217199"/>
    </source>
</evidence>
<keyword evidence="3" id="KW-1185">Reference proteome</keyword>
<dbReference type="EMBL" id="NBII01000006">
    <property type="protein sequence ID" value="PAV17840.1"/>
    <property type="molecule type" value="Genomic_DNA"/>
</dbReference>
<evidence type="ECO:0000313" key="2">
    <source>
        <dbReference type="EMBL" id="PAV17840.1"/>
    </source>
</evidence>
<comment type="caution">
    <text evidence="2">The sequence shown here is derived from an EMBL/GenBank/DDBJ whole genome shotgun (WGS) entry which is preliminary data.</text>
</comment>
<organism evidence="2 3">
    <name type="scientific">Pyrrhoderma noxium</name>
    <dbReference type="NCBI Taxonomy" id="2282107"/>
    <lineage>
        <taxon>Eukaryota</taxon>
        <taxon>Fungi</taxon>
        <taxon>Dikarya</taxon>
        <taxon>Basidiomycota</taxon>
        <taxon>Agaricomycotina</taxon>
        <taxon>Agaricomycetes</taxon>
        <taxon>Hymenochaetales</taxon>
        <taxon>Hymenochaetaceae</taxon>
        <taxon>Pyrrhoderma</taxon>
    </lineage>
</organism>
<feature type="region of interest" description="Disordered" evidence="1">
    <location>
        <begin position="221"/>
        <end position="243"/>
    </location>
</feature>
<dbReference type="AlphaFoldDB" id="A0A286UE24"/>
<accession>A0A286UE24</accession>
<dbReference type="InParanoid" id="A0A286UE24"/>
<dbReference type="Proteomes" id="UP000217199">
    <property type="component" value="Unassembled WGS sequence"/>
</dbReference>
<sequence length="243" mass="26653">MSQDSSSRRNVNQTPATKRIILPAVSRRRHMQSSDLKRTEIKAVPQKSLLKEASQNNKDSHGTRTSNAVTNASASPSVSATTRSKSSNTASGKTSTTSTTTLVTAKKVTMIDPASVPSSKAPNSDSNKYLDWSVDWVQVTPKHTDNDVANLVKTLASKRLNDYKLYMHHKKTDKKNNPAELIPSLENQGDKSDKPYTFMCKRNETQVYAGSLESMTTFLNNLKGPAKGPSKLSDIPSSPEPTW</sequence>
<name>A0A286UE24_9AGAM</name>
<feature type="compositionally biased region" description="Polar residues" evidence="1">
    <location>
        <begin position="53"/>
        <end position="83"/>
    </location>
</feature>
<evidence type="ECO:0000256" key="1">
    <source>
        <dbReference type="SAM" id="MobiDB-lite"/>
    </source>
</evidence>